<comment type="subcellular location">
    <subcellularLocation>
        <location evidence="1">Cell membrane</location>
        <topology evidence="1">Multi-pass membrane protein</topology>
    </subcellularLocation>
</comment>
<feature type="transmembrane region" description="Helical" evidence="7">
    <location>
        <begin position="814"/>
        <end position="832"/>
    </location>
</feature>
<feature type="transmembrane region" description="Helical" evidence="7">
    <location>
        <begin position="57"/>
        <end position="77"/>
    </location>
</feature>
<keyword evidence="3 7" id="KW-0812">Transmembrane</keyword>
<evidence type="ECO:0000256" key="5">
    <source>
        <dbReference type="ARBA" id="ARBA00023136"/>
    </source>
</evidence>
<evidence type="ECO:0000313" key="9">
    <source>
        <dbReference type="EMBL" id="OIR22905.1"/>
    </source>
</evidence>
<feature type="transmembrane region" description="Helical" evidence="7">
    <location>
        <begin position="130"/>
        <end position="149"/>
    </location>
</feature>
<name>A0A1J5UB29_9ARCH</name>
<dbReference type="GO" id="GO:0005886">
    <property type="term" value="C:plasma membrane"/>
    <property type="evidence" value="ECO:0007669"/>
    <property type="project" value="UniProtKB-SubCell"/>
</dbReference>
<evidence type="ECO:0000313" key="10">
    <source>
        <dbReference type="Proteomes" id="UP000183615"/>
    </source>
</evidence>
<dbReference type="Proteomes" id="UP000183615">
    <property type="component" value="Unassembled WGS sequence"/>
</dbReference>
<feature type="transmembrane region" description="Helical" evidence="7">
    <location>
        <begin position="1020"/>
        <end position="1039"/>
    </location>
</feature>
<dbReference type="CDD" id="cd06582">
    <property type="entry name" value="TM_PBP1_LivH_like"/>
    <property type="match status" value="1"/>
</dbReference>
<evidence type="ECO:0000256" key="2">
    <source>
        <dbReference type="ARBA" id="ARBA00022475"/>
    </source>
</evidence>
<dbReference type="Pfam" id="PF02653">
    <property type="entry name" value="BPD_transp_2"/>
    <property type="match status" value="2"/>
</dbReference>
<feature type="transmembrane region" description="Helical" evidence="7">
    <location>
        <begin position="89"/>
        <end position="110"/>
    </location>
</feature>
<feature type="transmembrane region" description="Helical" evidence="7">
    <location>
        <begin position="473"/>
        <end position="496"/>
    </location>
</feature>
<evidence type="ECO:0000256" key="3">
    <source>
        <dbReference type="ARBA" id="ARBA00022692"/>
    </source>
</evidence>
<evidence type="ECO:0000313" key="8">
    <source>
        <dbReference type="EMBL" id="OIR21486.1"/>
    </source>
</evidence>
<feature type="transmembrane region" description="Helical" evidence="7">
    <location>
        <begin position="1118"/>
        <end position="1139"/>
    </location>
</feature>
<feature type="transmembrane region" description="Helical" evidence="7">
    <location>
        <begin position="421"/>
        <end position="444"/>
    </location>
</feature>
<protein>
    <recommendedName>
        <fullName evidence="11">Branched-chain amino acid ABC transporter permease</fullName>
    </recommendedName>
</protein>
<proteinExistence type="predicted"/>
<feature type="transmembrane region" description="Helical" evidence="7">
    <location>
        <begin position="161"/>
        <end position="181"/>
    </location>
</feature>
<dbReference type="GO" id="GO:0015658">
    <property type="term" value="F:branched-chain amino acid transmembrane transporter activity"/>
    <property type="evidence" value="ECO:0007669"/>
    <property type="project" value="InterPro"/>
</dbReference>
<gene>
    <name evidence="8" type="ORF">BET99_02470</name>
    <name evidence="9" type="ORF">BET99_03285</name>
</gene>
<feature type="transmembrane region" description="Helical" evidence="7">
    <location>
        <begin position="669"/>
        <end position="688"/>
    </location>
</feature>
<feature type="transmembrane region" description="Helical" evidence="7">
    <location>
        <begin position="950"/>
        <end position="976"/>
    </location>
</feature>
<feature type="transmembrane region" description="Helical" evidence="7">
    <location>
        <begin position="1080"/>
        <end position="1098"/>
    </location>
</feature>
<keyword evidence="2" id="KW-1003">Cell membrane</keyword>
<evidence type="ECO:0000256" key="1">
    <source>
        <dbReference type="ARBA" id="ARBA00004651"/>
    </source>
</evidence>
<comment type="caution">
    <text evidence="8">The sequence shown here is derived from an EMBL/GenBank/DDBJ whole genome shotgun (WGS) entry which is preliminary data.</text>
</comment>
<feature type="transmembrane region" description="Helical" evidence="7">
    <location>
        <begin position="1398"/>
        <end position="1417"/>
    </location>
</feature>
<feature type="transmembrane region" description="Helical" evidence="7">
    <location>
        <begin position="743"/>
        <end position="761"/>
    </location>
</feature>
<dbReference type="EMBL" id="MIYZ01000004">
    <property type="protein sequence ID" value="OIR22905.1"/>
    <property type="molecule type" value="Genomic_DNA"/>
</dbReference>
<dbReference type="InterPro" id="IPR043428">
    <property type="entry name" value="LivM-like"/>
</dbReference>
<feature type="region of interest" description="Disordered" evidence="6">
    <location>
        <begin position="314"/>
        <end position="337"/>
    </location>
</feature>
<dbReference type="EMBL" id="MIYZ01000041">
    <property type="protein sequence ID" value="OIR21486.1"/>
    <property type="molecule type" value="Genomic_DNA"/>
</dbReference>
<feature type="transmembrane region" description="Helical" evidence="7">
    <location>
        <begin position="526"/>
        <end position="546"/>
    </location>
</feature>
<dbReference type="PANTHER" id="PTHR30482:SF1">
    <property type="entry name" value="BRANCHED-CHAIN AMINO ACID TRANSPORT PERMEASE PROTEIN LIVM-RELATED"/>
    <property type="match status" value="1"/>
</dbReference>
<feature type="transmembrane region" description="Helical" evidence="7">
    <location>
        <begin position="1325"/>
        <end position="1345"/>
    </location>
</feature>
<feature type="transmembrane region" description="Helical" evidence="7">
    <location>
        <begin position="619"/>
        <end position="636"/>
    </location>
</feature>
<evidence type="ECO:0008006" key="11">
    <source>
        <dbReference type="Google" id="ProtNLM"/>
    </source>
</evidence>
<feature type="transmembrane region" description="Helical" evidence="7">
    <location>
        <begin position="201"/>
        <end position="225"/>
    </location>
</feature>
<feature type="transmembrane region" description="Helical" evidence="7">
    <location>
        <begin position="502"/>
        <end position="519"/>
    </location>
</feature>
<feature type="transmembrane region" description="Helical" evidence="7">
    <location>
        <begin position="767"/>
        <end position="793"/>
    </location>
</feature>
<dbReference type="PANTHER" id="PTHR30482">
    <property type="entry name" value="HIGH-AFFINITY BRANCHED-CHAIN AMINO ACID TRANSPORT SYSTEM PERMEASE"/>
    <property type="match status" value="1"/>
</dbReference>
<keyword evidence="5 7" id="KW-0472">Membrane</keyword>
<reference evidence="8 10" key="1">
    <citation type="submission" date="2016-08" db="EMBL/GenBank/DDBJ databases">
        <title>New Insights into Marine Group III Euryarchaeota, from dark to light.</title>
        <authorList>
            <person name="Haro-Moreno J.M."/>
            <person name="Rodriguez-Valera F."/>
            <person name="Lopez-Garcia P."/>
            <person name="Moreira D."/>
            <person name="Martin-Cuadrado A.B."/>
        </authorList>
    </citation>
    <scope>NUCLEOTIDE SEQUENCE [LARGE SCALE GENOMIC DNA]</scope>
    <source>
        <strain evidence="8">CG-Epi2</strain>
    </source>
</reference>
<evidence type="ECO:0000256" key="4">
    <source>
        <dbReference type="ARBA" id="ARBA00022989"/>
    </source>
</evidence>
<dbReference type="InterPro" id="IPR001851">
    <property type="entry name" value="ABC_transp_permease"/>
</dbReference>
<keyword evidence="4 7" id="KW-1133">Transmembrane helix</keyword>
<dbReference type="CDD" id="cd06581">
    <property type="entry name" value="TM_PBP1_LivM_like"/>
    <property type="match status" value="1"/>
</dbReference>
<evidence type="ECO:0000256" key="7">
    <source>
        <dbReference type="SAM" id="Phobius"/>
    </source>
</evidence>
<feature type="transmembrane region" description="Helical" evidence="7">
    <location>
        <begin position="844"/>
        <end position="867"/>
    </location>
</feature>
<feature type="transmembrane region" description="Helical" evidence="7">
    <location>
        <begin position="1275"/>
        <end position="1294"/>
    </location>
</feature>
<organism evidence="8 10">
    <name type="scientific">Marine Group III euryarchaeote CG-Epi2</name>
    <dbReference type="NCBI Taxonomy" id="1888996"/>
    <lineage>
        <taxon>Archaea</taxon>
        <taxon>Methanobacteriati</taxon>
        <taxon>Thermoplasmatota</taxon>
        <taxon>Thermoplasmata</taxon>
        <taxon>Candidatus Thermoprofundales</taxon>
    </lineage>
</organism>
<accession>A0A1J5UB29</accession>
<feature type="transmembrane region" description="Helical" evidence="7">
    <location>
        <begin position="1051"/>
        <end position="1068"/>
    </location>
</feature>
<feature type="transmembrane region" description="Helical" evidence="7">
    <location>
        <begin position="907"/>
        <end position="929"/>
    </location>
</feature>
<evidence type="ECO:0000256" key="6">
    <source>
        <dbReference type="SAM" id="MobiDB-lite"/>
    </source>
</evidence>
<feature type="transmembrane region" description="Helical" evidence="7">
    <location>
        <begin position="694"/>
        <end position="722"/>
    </location>
</feature>
<sequence length="1445" mass="160762">MSGNKVPESRRAPLRSALSQFDSMPLGLAFAIICLFDSAYGLRYESGLFSLLIHGDPLWMVQFFEFILSSMFILNFALGNLDGYKKIGLALLSPLIIILIFMFCVDQLMIGQESTASTSFNLSSVLVSGFYWAAAYLSISVGLTLIYKVQRFGNFAQAEMMLLGAYIGFTMMWSPFFYTLVGGEKVLNIDVAADDIITWDLFFWACVSGFVITGFFGVLIDKLVYSRFRKKNATPQVMMIASLGVAMILRGLLYLRYNASTYLFVPDKDWRMSTSRFEFSEDESPFLSLGPLGEIRWPDWLNQTMRLRFGTRTSEQNNDDMDQTACTESGKEEGFSSSWADSENFIDANANGQYDRSEFFTDYNANGQYDDGEYFVDRNFDLEYNGNEDFTDSNGNGFWDDGICTVIESLPFREMQDSSYFLQYTKAGLIIGVFASVVLLLFLLNLSRLGKQMRAVADNPHLAASSGINVERIYATTAFLAAGVSGFGGVLFGMYTRVNPEVGLSILLPAFAVIVLGTLGSVRGALIASVIVGLVRAISETALYGIGPALDRPSYSEFGEAMPYIFLIGVLMIMPKGLGNALENWEIERARNGKGSIFNWFNLSAFLFYLVCWKITGDWFAGIALVVIISFVYLLLKSIAYNDFKGIANLPEIPYLSAQFRAFTDSQKLGIFAISILQVVLVSILDIQTSGSGIFYLIIDYIFLILTLIGLILIYSSAISLIDYLNKIFSSSGNLTYHQRNELLVSGFSLIVIFYGVDYLVNGSGTIYLVLDLLFLALQASGVLLLFFTIYLSKTDLFFVFKNIDERLISQSEAGKWSLLFGCLFGVGFILFMDQITSGSGVLYYMVDLFYLILLVIAIFLTILVLLRTKSEITHRFNPLFVFSALLLLKYESLIEPSSVRDTDSTLYVTELAYLLLVLSFNDIFRLFFKLIEPLNEIYGLGIRKLGNEFNISLLIFGIFLLIFKIWILGLVLIAYSSNSLMSSITEFKNNQFSALSGSDSSLVEFTRKHFPYGRESVKGSWLLFGILLIILIFISWWLPSITSFTKSMQISRIIILVCIFSILSFSLNLHTGITGMTNFGVIFFAGIGAITLGLLTIDEEICNATTGVCFESGGYGWPPWAGLIAAILVAGVAGWLLAYPTADLRMDYFAIVTISLGEIVRISMKAEPLLRAGTGTSAIGITQYALPFEEWWVSSMDDSVGRWLNLENQDGIIQAAPYSVLLATIAVISFIFVWMLLEKILSSPWGRILRAIREDEEVTMHHGHNVFRHKAMSLALGGAIAGFGGALWAWLNMSILDDFINPVKSTFLIWAAFVVGGRGNNRGMIIGAYIIVLTEFVFNLLVVARGDVDSQFHEGVSGIDEFFAWFLIDVIGYFNSDLSIIEPFGSVNPDVIEINLVYLKLVLIGLVILVSLLFSSKGLIPEVPKRPDNPVKSAMVEPEQEGVI</sequence>
<feature type="transmembrane region" description="Helical" evidence="7">
    <location>
        <begin position="596"/>
        <end position="613"/>
    </location>
</feature>
<feature type="transmembrane region" description="Helical" evidence="7">
    <location>
        <begin position="558"/>
        <end position="575"/>
    </location>
</feature>
<feature type="transmembrane region" description="Helical" evidence="7">
    <location>
        <begin position="237"/>
        <end position="257"/>
    </location>
</feature>
<feature type="transmembrane region" description="Helical" evidence="7">
    <location>
        <begin position="1216"/>
        <end position="1238"/>
    </location>
</feature>